<dbReference type="EMBL" id="FAXA01000346">
    <property type="protein sequence ID" value="CUV03022.1"/>
    <property type="molecule type" value="Genomic_DNA"/>
</dbReference>
<evidence type="ECO:0000259" key="1">
    <source>
        <dbReference type="Pfam" id="PF07978"/>
    </source>
</evidence>
<name>A0A160VA92_9ZZZZ</name>
<dbReference type="Gene3D" id="3.30.70.100">
    <property type="match status" value="1"/>
</dbReference>
<gene>
    <name evidence="2" type="ORF">MGWOODY_Clf956</name>
</gene>
<protein>
    <recommendedName>
        <fullName evidence="1">NIPSNAP domain-containing protein</fullName>
    </recommendedName>
</protein>
<organism evidence="2">
    <name type="scientific">hydrothermal vent metagenome</name>
    <dbReference type="NCBI Taxonomy" id="652676"/>
    <lineage>
        <taxon>unclassified sequences</taxon>
        <taxon>metagenomes</taxon>
        <taxon>ecological metagenomes</taxon>
    </lineage>
</organism>
<dbReference type="Pfam" id="PF07978">
    <property type="entry name" value="NIPSNAP"/>
    <property type="match status" value="1"/>
</dbReference>
<proteinExistence type="predicted"/>
<dbReference type="SUPFAM" id="SSF54909">
    <property type="entry name" value="Dimeric alpha+beta barrel"/>
    <property type="match status" value="1"/>
</dbReference>
<evidence type="ECO:0000313" key="2">
    <source>
        <dbReference type="EMBL" id="CUV03022.1"/>
    </source>
</evidence>
<dbReference type="AlphaFoldDB" id="A0A160VA92"/>
<dbReference type="InterPro" id="IPR012577">
    <property type="entry name" value="NIPSNAP"/>
</dbReference>
<accession>A0A160VA92</accession>
<feature type="domain" description="NIPSNAP" evidence="1">
    <location>
        <begin position="4"/>
        <end position="91"/>
    </location>
</feature>
<sequence>MVDQMRSYTINKGMMDSWIKLFETGIKPAHDAVGMPVVATWVNMDHNQFIWVRRFPEGADIPAKEDEFRNSDGFKSLGTQPGDHIAKMDVQNLELGKLAA</sequence>
<reference evidence="2" key="1">
    <citation type="submission" date="2015-10" db="EMBL/GenBank/DDBJ databases">
        <authorList>
            <person name="Gilbert D.G."/>
        </authorList>
    </citation>
    <scope>NUCLEOTIDE SEQUENCE</scope>
</reference>
<dbReference type="InterPro" id="IPR011008">
    <property type="entry name" value="Dimeric_a/b-barrel"/>
</dbReference>